<protein>
    <submittedName>
        <fullName evidence="1">SEC-C motif-containing protein</fullName>
    </submittedName>
</protein>
<gene>
    <name evidence="1" type="ORF">C7437_104177</name>
</gene>
<accession>A0A2W7MEE6</accession>
<sequence>MSQAFLNKVTPYVNDDELLVRDFASFMLHEFPYTPSEIVNQQLTSALHAEPKERNSILAWGHEKNVNDESLPVLLDLLKKVPTTHRHLVLQYVMNLSAQTIVDHAVEFQTYIGEKYIQFCRFLLLGDEKSLMEAYVEIVKNIEGNSFNPLEFQKAKKLQDVLIEKGYYGEQEVAAILKHEMQDDLFSINGVLGVRAVGVLQLSEYILTLASLLARDEDILLEEVAIALSKFQSDEVVNAVASFAMKAETFIYAVGILQETKTKRAEEVLIESYSKLDDDGKELVIEALTAHFTEAAFPIIEDFLENEYFGGMIDLEQTLYSFYKIMGRTHPEMVHWKTVALEIEEQNELSTNKSVPAISQKIGRNDPCPCGSEKKYKKCCGQAS</sequence>
<organism evidence="1 2">
    <name type="scientific">Psychrobacillus insolitus</name>
    <dbReference type="NCBI Taxonomy" id="1461"/>
    <lineage>
        <taxon>Bacteria</taxon>
        <taxon>Bacillati</taxon>
        <taxon>Bacillota</taxon>
        <taxon>Bacilli</taxon>
        <taxon>Bacillales</taxon>
        <taxon>Bacillaceae</taxon>
        <taxon>Psychrobacillus</taxon>
    </lineage>
</organism>
<dbReference type="InterPro" id="IPR004027">
    <property type="entry name" value="SEC_C_motif"/>
</dbReference>
<dbReference type="Proteomes" id="UP000248646">
    <property type="component" value="Unassembled WGS sequence"/>
</dbReference>
<dbReference type="OrthoDB" id="2543069at2"/>
<dbReference type="RefSeq" id="WP_111439828.1">
    <property type="nucleotide sequence ID" value="NZ_QKZI01000004.1"/>
</dbReference>
<reference evidence="1 2" key="1">
    <citation type="submission" date="2018-06" db="EMBL/GenBank/DDBJ databases">
        <title>Genomic Encyclopedia of Type Strains, Phase IV (KMG-IV): sequencing the most valuable type-strain genomes for metagenomic binning, comparative biology and taxonomic classification.</title>
        <authorList>
            <person name="Goeker M."/>
        </authorList>
    </citation>
    <scope>NUCLEOTIDE SEQUENCE [LARGE SCALE GENOMIC DNA]</scope>
    <source>
        <strain evidence="1 2">DSM 5</strain>
    </source>
</reference>
<evidence type="ECO:0000313" key="2">
    <source>
        <dbReference type="Proteomes" id="UP000248646"/>
    </source>
</evidence>
<dbReference type="EMBL" id="QKZI01000004">
    <property type="protein sequence ID" value="PZX04665.1"/>
    <property type="molecule type" value="Genomic_DNA"/>
</dbReference>
<dbReference type="AlphaFoldDB" id="A0A2W7MEE6"/>
<dbReference type="Gene3D" id="3.10.450.50">
    <property type="match status" value="1"/>
</dbReference>
<keyword evidence="2" id="KW-1185">Reference proteome</keyword>
<comment type="caution">
    <text evidence="1">The sequence shown here is derived from an EMBL/GenBank/DDBJ whole genome shotgun (WGS) entry which is preliminary data.</text>
</comment>
<proteinExistence type="predicted"/>
<dbReference type="Pfam" id="PF02810">
    <property type="entry name" value="SEC-C"/>
    <property type="match status" value="1"/>
</dbReference>
<evidence type="ECO:0000313" key="1">
    <source>
        <dbReference type="EMBL" id="PZX04665.1"/>
    </source>
</evidence>
<dbReference type="SUPFAM" id="SSF103642">
    <property type="entry name" value="Sec-C motif"/>
    <property type="match status" value="1"/>
</dbReference>
<name>A0A2W7MEE6_9BACI</name>